<dbReference type="GO" id="GO:0003677">
    <property type="term" value="F:DNA binding"/>
    <property type="evidence" value="ECO:0007669"/>
    <property type="project" value="InterPro"/>
</dbReference>
<dbReference type="STRING" id="754436.JCM19237_3705"/>
<dbReference type="InterPro" id="IPR003583">
    <property type="entry name" value="Hlx-hairpin-Hlx_DNA-bd_motif"/>
</dbReference>
<dbReference type="Pfam" id="PF14520">
    <property type="entry name" value="HHH_5"/>
    <property type="match status" value="1"/>
</dbReference>
<dbReference type="InterPro" id="IPR050066">
    <property type="entry name" value="UvrABC_protein_C"/>
</dbReference>
<evidence type="ECO:0000313" key="3">
    <source>
        <dbReference type="EMBL" id="GAL05322.1"/>
    </source>
</evidence>
<accession>A0A090RCK9</accession>
<dbReference type="SMART" id="SM00278">
    <property type="entry name" value="HhH1"/>
    <property type="match status" value="2"/>
</dbReference>
<evidence type="ECO:0000259" key="2">
    <source>
        <dbReference type="SMART" id="SM00278"/>
    </source>
</evidence>
<dbReference type="GO" id="GO:0009380">
    <property type="term" value="C:excinuclease repair complex"/>
    <property type="evidence" value="ECO:0007669"/>
    <property type="project" value="TreeGrafter"/>
</dbReference>
<dbReference type="GO" id="GO:0006281">
    <property type="term" value="P:DNA repair"/>
    <property type="evidence" value="ECO:0007669"/>
    <property type="project" value="InterPro"/>
</dbReference>
<sequence>MRKRSALEDVEGIGPKRRQALLKYMGGLQELKKASREEIAKVPGISKALAEKIYDALQH</sequence>
<dbReference type="eggNOG" id="COG0322">
    <property type="taxonomic scope" value="Bacteria"/>
</dbReference>
<proteinExistence type="predicted"/>
<dbReference type="PANTHER" id="PTHR30562">
    <property type="entry name" value="UVRC/OXIDOREDUCTASE"/>
    <property type="match status" value="1"/>
</dbReference>
<dbReference type="PANTHER" id="PTHR30562:SF1">
    <property type="entry name" value="UVRABC SYSTEM PROTEIN C"/>
    <property type="match status" value="1"/>
</dbReference>
<feature type="domain" description="Helix-hairpin-helix DNA-binding motif class 1" evidence="2">
    <location>
        <begin position="37"/>
        <end position="56"/>
    </location>
</feature>
<dbReference type="AlphaFoldDB" id="A0A090RCK9"/>
<dbReference type="FunFam" id="1.10.150.20:FF:000005">
    <property type="entry name" value="UvrABC system protein C"/>
    <property type="match status" value="1"/>
</dbReference>
<dbReference type="Gene3D" id="1.10.150.20">
    <property type="entry name" value="5' to 3' exonuclease, C-terminal subdomain"/>
    <property type="match status" value="1"/>
</dbReference>
<evidence type="ECO:0000313" key="4">
    <source>
        <dbReference type="Proteomes" id="UP000029227"/>
    </source>
</evidence>
<keyword evidence="1" id="KW-0742">SOS response</keyword>
<protein>
    <submittedName>
        <fullName evidence="3">Excinuclease ABC subunit C</fullName>
    </submittedName>
</protein>
<keyword evidence="1" id="KW-0227">DNA damage</keyword>
<dbReference type="EMBL" id="BBMN01000006">
    <property type="protein sequence ID" value="GAL05322.1"/>
    <property type="molecule type" value="Genomic_DNA"/>
</dbReference>
<comment type="caution">
    <text evidence="3">The sequence shown here is derived from an EMBL/GenBank/DDBJ whole genome shotgun (WGS) entry which is preliminary data.</text>
</comment>
<dbReference type="GO" id="GO:0009432">
    <property type="term" value="P:SOS response"/>
    <property type="evidence" value="ECO:0007669"/>
    <property type="project" value="UniProtKB-KW"/>
</dbReference>
<dbReference type="InterPro" id="IPR010994">
    <property type="entry name" value="RuvA_2-like"/>
</dbReference>
<dbReference type="SUPFAM" id="SSF47781">
    <property type="entry name" value="RuvA domain 2-like"/>
    <property type="match status" value="1"/>
</dbReference>
<name>A0A090RCK9_9GAMM</name>
<reference evidence="3 4" key="1">
    <citation type="journal article" date="2014" name="Genome Announc.">
        <title>Draft Genome Sequences of Two Vibrionaceae Species, Vibrio ponticus C121 and Photobacterium aphoticum C119, Isolated as Coral Reef Microbiota.</title>
        <authorList>
            <person name="Al-saari N."/>
            <person name="Meirelles P.M."/>
            <person name="Mino S."/>
            <person name="Suda W."/>
            <person name="Oshima K."/>
            <person name="Hattori M."/>
            <person name="Ohkuma M."/>
            <person name="Thompson F.L."/>
            <person name="Gomez-Gil B."/>
            <person name="Sawabe T."/>
            <person name="Sawabe T."/>
        </authorList>
    </citation>
    <scope>NUCLEOTIDE SEQUENCE [LARGE SCALE GENOMIC DNA]</scope>
    <source>
        <strain evidence="3 4">JCM 19237</strain>
    </source>
</reference>
<dbReference type="Proteomes" id="UP000029227">
    <property type="component" value="Unassembled WGS sequence"/>
</dbReference>
<feature type="domain" description="Helix-hairpin-helix DNA-binding motif class 1" evidence="2">
    <location>
        <begin position="5"/>
        <end position="24"/>
    </location>
</feature>
<organism evidence="3 4">
    <name type="scientific">Photobacterium aphoticum</name>
    <dbReference type="NCBI Taxonomy" id="754436"/>
    <lineage>
        <taxon>Bacteria</taxon>
        <taxon>Pseudomonadati</taxon>
        <taxon>Pseudomonadota</taxon>
        <taxon>Gammaproteobacteria</taxon>
        <taxon>Vibrionales</taxon>
        <taxon>Vibrionaceae</taxon>
        <taxon>Photobacterium</taxon>
    </lineage>
</organism>
<gene>
    <name evidence="3" type="ORF">JCM19237_3705</name>
</gene>
<evidence type="ECO:0000256" key="1">
    <source>
        <dbReference type="ARBA" id="ARBA00023236"/>
    </source>
</evidence>